<evidence type="ECO:0000256" key="8">
    <source>
        <dbReference type="SAM" id="Coils"/>
    </source>
</evidence>
<dbReference type="InterPro" id="IPR036961">
    <property type="entry name" value="Kinesin_motor_dom_sf"/>
</dbReference>
<dbReference type="CDD" id="cd23767">
    <property type="entry name" value="IQCD"/>
    <property type="match status" value="1"/>
</dbReference>
<evidence type="ECO:0000313" key="14">
    <source>
        <dbReference type="Proteomes" id="UP000054408"/>
    </source>
</evidence>
<dbReference type="InterPro" id="IPR008989">
    <property type="entry name" value="Myosin_S1_N"/>
</dbReference>
<dbReference type="InterPro" id="IPR000857">
    <property type="entry name" value="MyTH4_dom"/>
</dbReference>
<name>A0A0L0DPS6_THETB</name>
<dbReference type="GO" id="GO:0051015">
    <property type="term" value="F:actin filament binding"/>
    <property type="evidence" value="ECO:0007669"/>
    <property type="project" value="InterPro"/>
</dbReference>
<evidence type="ECO:0000256" key="7">
    <source>
        <dbReference type="PROSITE-ProRule" id="PRU00782"/>
    </source>
</evidence>
<dbReference type="Pfam" id="PF02736">
    <property type="entry name" value="Myosin_N"/>
    <property type="match status" value="1"/>
</dbReference>
<dbReference type="PROSITE" id="PS51016">
    <property type="entry name" value="MYTH4"/>
    <property type="match status" value="1"/>
</dbReference>
<dbReference type="SUPFAM" id="SSF52540">
    <property type="entry name" value="P-loop containing nucleoside triphosphate hydrolases"/>
    <property type="match status" value="1"/>
</dbReference>
<dbReference type="GO" id="GO:0000146">
    <property type="term" value="F:microfilament motor activity"/>
    <property type="evidence" value="ECO:0007669"/>
    <property type="project" value="TreeGrafter"/>
</dbReference>
<feature type="domain" description="Myosin N-terminal SH3-like" evidence="12">
    <location>
        <begin position="59"/>
        <end position="110"/>
    </location>
</feature>
<dbReference type="Gene3D" id="1.25.40.530">
    <property type="entry name" value="MyTH4 domain"/>
    <property type="match status" value="1"/>
</dbReference>
<protein>
    <submittedName>
        <fullName evidence="13">Myosin XI-2</fullName>
    </submittedName>
</protein>
<dbReference type="PROSITE" id="PS51844">
    <property type="entry name" value="SH3_LIKE"/>
    <property type="match status" value="1"/>
</dbReference>
<feature type="region of interest" description="Disordered" evidence="9">
    <location>
        <begin position="1"/>
        <end position="21"/>
    </location>
</feature>
<dbReference type="CDD" id="cd00124">
    <property type="entry name" value="MYSc"/>
    <property type="match status" value="1"/>
</dbReference>
<dbReference type="Gene3D" id="1.10.10.820">
    <property type="match status" value="1"/>
</dbReference>
<dbReference type="GO" id="GO:0005524">
    <property type="term" value="F:ATP binding"/>
    <property type="evidence" value="ECO:0007669"/>
    <property type="project" value="UniProtKB-UniRule"/>
</dbReference>
<keyword evidence="14" id="KW-1185">Reference proteome</keyword>
<accession>A0A0L0DPS6</accession>
<evidence type="ECO:0000259" key="12">
    <source>
        <dbReference type="PROSITE" id="PS51844"/>
    </source>
</evidence>
<dbReference type="Gene3D" id="3.40.850.10">
    <property type="entry name" value="Kinesin motor domain"/>
    <property type="match status" value="1"/>
</dbReference>
<keyword evidence="3 8" id="KW-0175">Coiled coil</keyword>
<dbReference type="GO" id="GO:0007015">
    <property type="term" value="P:actin filament organization"/>
    <property type="evidence" value="ECO:0007669"/>
    <property type="project" value="TreeGrafter"/>
</dbReference>
<feature type="region of interest" description="Actin-binding" evidence="7">
    <location>
        <begin position="670"/>
        <end position="692"/>
    </location>
</feature>
<dbReference type="InterPro" id="IPR001202">
    <property type="entry name" value="WW_dom"/>
</dbReference>
<reference evidence="13 14" key="1">
    <citation type="submission" date="2010-05" db="EMBL/GenBank/DDBJ databases">
        <title>The Genome Sequence of Thecamonas trahens ATCC 50062.</title>
        <authorList>
            <consortium name="The Broad Institute Genome Sequencing Platform"/>
            <person name="Russ C."/>
            <person name="Cuomo C."/>
            <person name="Shea T."/>
            <person name="Young S.K."/>
            <person name="Zeng Q."/>
            <person name="Koehrsen M."/>
            <person name="Haas B."/>
            <person name="Borodovsky M."/>
            <person name="Guigo R."/>
            <person name="Alvarado L."/>
            <person name="Berlin A."/>
            <person name="Bochicchio J."/>
            <person name="Borenstein D."/>
            <person name="Chapman S."/>
            <person name="Chen Z."/>
            <person name="Freedman E."/>
            <person name="Gellesch M."/>
            <person name="Goldberg J."/>
            <person name="Griggs A."/>
            <person name="Gujja S."/>
            <person name="Heilman E."/>
            <person name="Heiman D."/>
            <person name="Hepburn T."/>
            <person name="Howarth C."/>
            <person name="Jen D."/>
            <person name="Larson L."/>
            <person name="Mehta T."/>
            <person name="Park D."/>
            <person name="Pearson M."/>
            <person name="Roberts A."/>
            <person name="Saif S."/>
            <person name="Shenoy N."/>
            <person name="Sisk P."/>
            <person name="Stolte C."/>
            <person name="Sykes S."/>
            <person name="Thomson T."/>
            <person name="Walk T."/>
            <person name="White J."/>
            <person name="Yandava C."/>
            <person name="Burger G."/>
            <person name="Gray M.W."/>
            <person name="Holland P.W.H."/>
            <person name="King N."/>
            <person name="Lang F.B.F."/>
            <person name="Roger A.J."/>
            <person name="Ruiz-Trillo I."/>
            <person name="Lander E."/>
            <person name="Nusbaum C."/>
        </authorList>
    </citation>
    <scope>NUCLEOTIDE SEQUENCE [LARGE SCALE GENOMIC DNA]</scope>
    <source>
        <strain evidence="13 14">ATCC 50062</strain>
    </source>
</reference>
<evidence type="ECO:0000256" key="9">
    <source>
        <dbReference type="SAM" id="MobiDB-lite"/>
    </source>
</evidence>
<keyword evidence="4 7" id="KW-0518">Myosin</keyword>
<proteinExistence type="inferred from homology"/>
<dbReference type="SMART" id="SM00015">
    <property type="entry name" value="IQ"/>
    <property type="match status" value="1"/>
</dbReference>
<dbReference type="OrthoDB" id="6108017at2759"/>
<dbReference type="Gene3D" id="1.20.5.4820">
    <property type="match status" value="1"/>
</dbReference>
<dbReference type="GO" id="GO:0005737">
    <property type="term" value="C:cytoplasm"/>
    <property type="evidence" value="ECO:0007669"/>
    <property type="project" value="TreeGrafter"/>
</dbReference>
<dbReference type="Gene3D" id="1.20.58.530">
    <property type="match status" value="1"/>
</dbReference>
<organism evidence="13 14">
    <name type="scientific">Thecamonas trahens ATCC 50062</name>
    <dbReference type="NCBI Taxonomy" id="461836"/>
    <lineage>
        <taxon>Eukaryota</taxon>
        <taxon>Apusozoa</taxon>
        <taxon>Apusomonadida</taxon>
        <taxon>Apusomonadidae</taxon>
        <taxon>Thecamonas</taxon>
    </lineage>
</organism>
<evidence type="ECO:0000256" key="1">
    <source>
        <dbReference type="ARBA" id="ARBA00022741"/>
    </source>
</evidence>
<feature type="coiled-coil region" evidence="8">
    <location>
        <begin position="2128"/>
        <end position="2155"/>
    </location>
</feature>
<dbReference type="PANTHER" id="PTHR13140:SF706">
    <property type="entry name" value="DILUTE CLASS UNCONVENTIONAL MYOSIN, ISOFORM C"/>
    <property type="match status" value="1"/>
</dbReference>
<dbReference type="eggNOG" id="KOG0160">
    <property type="taxonomic scope" value="Eukaryota"/>
</dbReference>
<dbReference type="PANTHER" id="PTHR13140">
    <property type="entry name" value="MYOSIN"/>
    <property type="match status" value="1"/>
</dbReference>
<feature type="domain" description="MyTH4" evidence="10">
    <location>
        <begin position="2280"/>
        <end position="2432"/>
    </location>
</feature>
<dbReference type="GO" id="GO:0016459">
    <property type="term" value="C:myosin complex"/>
    <property type="evidence" value="ECO:0007669"/>
    <property type="project" value="UniProtKB-KW"/>
</dbReference>
<feature type="binding site" evidence="7">
    <location>
        <begin position="216"/>
        <end position="223"/>
    </location>
    <ligand>
        <name>ATP</name>
        <dbReference type="ChEBI" id="CHEBI:30616"/>
    </ligand>
</feature>
<dbReference type="Gene3D" id="1.20.120.720">
    <property type="entry name" value="Myosin VI head, motor domain, U50 subdomain"/>
    <property type="match status" value="1"/>
</dbReference>
<keyword evidence="5 7" id="KW-0505">Motor protein</keyword>
<dbReference type="GO" id="GO:0016020">
    <property type="term" value="C:membrane"/>
    <property type="evidence" value="ECO:0007669"/>
    <property type="project" value="TreeGrafter"/>
</dbReference>
<evidence type="ECO:0000256" key="3">
    <source>
        <dbReference type="ARBA" id="ARBA00023054"/>
    </source>
</evidence>
<dbReference type="PROSITE" id="PS51456">
    <property type="entry name" value="MYOSIN_MOTOR"/>
    <property type="match status" value="1"/>
</dbReference>
<evidence type="ECO:0000259" key="10">
    <source>
        <dbReference type="PROSITE" id="PS51016"/>
    </source>
</evidence>
<feature type="domain" description="Myosin motor" evidence="11">
    <location>
        <begin position="118"/>
        <end position="789"/>
    </location>
</feature>
<dbReference type="PRINTS" id="PR00193">
    <property type="entry name" value="MYOSINHEAVY"/>
</dbReference>
<dbReference type="InterPro" id="IPR038185">
    <property type="entry name" value="MyTH4_dom_sf"/>
</dbReference>
<dbReference type="Pfam" id="PF00784">
    <property type="entry name" value="MyTH4"/>
    <property type="match status" value="1"/>
</dbReference>
<dbReference type="SMART" id="SM00242">
    <property type="entry name" value="MYSc"/>
    <property type="match status" value="1"/>
</dbReference>
<dbReference type="PROSITE" id="PS50096">
    <property type="entry name" value="IQ"/>
    <property type="match status" value="1"/>
</dbReference>
<feature type="compositionally biased region" description="Polar residues" evidence="9">
    <location>
        <begin position="1"/>
        <end position="11"/>
    </location>
</feature>
<dbReference type="RefSeq" id="XP_013754468.1">
    <property type="nucleotide sequence ID" value="XM_013899014.1"/>
</dbReference>
<dbReference type="Gene3D" id="2.30.30.360">
    <property type="entry name" value="Myosin S1 fragment, N-terminal"/>
    <property type="match status" value="1"/>
</dbReference>
<evidence type="ECO:0000313" key="13">
    <source>
        <dbReference type="EMBL" id="KNC53433.1"/>
    </source>
</evidence>
<evidence type="ECO:0000256" key="2">
    <source>
        <dbReference type="ARBA" id="ARBA00022840"/>
    </source>
</evidence>
<evidence type="ECO:0000256" key="4">
    <source>
        <dbReference type="ARBA" id="ARBA00023123"/>
    </source>
</evidence>
<keyword evidence="1 7" id="KW-0547">Nucleotide-binding</keyword>
<dbReference type="SMART" id="SM00139">
    <property type="entry name" value="MyTH4"/>
    <property type="match status" value="1"/>
</dbReference>
<dbReference type="InterPro" id="IPR001609">
    <property type="entry name" value="Myosin_head_motor_dom-like"/>
</dbReference>
<comment type="similarity">
    <text evidence="7">Belongs to the TRAFAC class myosin-kinesin ATPase superfamily. Myosin family.</text>
</comment>
<dbReference type="Pfam" id="PF00063">
    <property type="entry name" value="Myosin_head"/>
    <property type="match status" value="1"/>
</dbReference>
<dbReference type="InterPro" id="IPR000048">
    <property type="entry name" value="IQ_motif_EF-hand-BS"/>
</dbReference>
<dbReference type="InterPro" id="IPR027417">
    <property type="entry name" value="P-loop_NTPase"/>
</dbReference>
<keyword evidence="2 7" id="KW-0067">ATP-binding</keyword>
<keyword evidence="6 7" id="KW-0009">Actin-binding</keyword>
<dbReference type="InterPro" id="IPR004009">
    <property type="entry name" value="SH3_Myosin"/>
</dbReference>
<dbReference type="GeneID" id="25567515"/>
<dbReference type="EMBL" id="GL349481">
    <property type="protein sequence ID" value="KNC53433.1"/>
    <property type="molecule type" value="Genomic_DNA"/>
</dbReference>
<sequence length="2432" mass="266839">MAAVSASSSTGPGLDPEHDPSLWQELTTEDGLVYYYNAGLDITQEDKPACLRTDGDEAFDGAWAWVPDEQEGYVAGRVIETNANDEPAVIELIDGGTRRVPKKDQGSTFTLSPGSLRKNRDDLVQMGEIDEGIILHNLKKRFMEDTIYTNIGPILIIVNPYRWMKLYTEEIMEKVRNRGIQMLKPHIFNIADDAFRQLSEKMASGENPNQSILISGESGAGKTEATKQALKYLAHCAGSGETSGVEQKLLAANPLLEAFGNAATLRNHNSSRFGKWMEVFFDSRRRIVGAKINNYLLEKSRVSHQIGGERNFHIFYQLCQAREIAEMYSLGRAEEYAFVRGRTVIDDAHFSDAKDFAEVLEAMDMFNIKEGADRQSIFRLVAGILHFGNLEFARDDSGEGSRIRNPETLAVAASMFCVPEAALERAVLFRTLTFKRQDDVIVPLTPEQAADNRNALARTLYNSMFNWLVVRVNQVLAPKGGVGGLNLIGILDIFGFEIFQNNSFEQLCINYANEKLQQHFNQHTFKMEQQLYMDEGINFEEVKFVDNQPCLDLLERKPHGILIMLDEELLAPSGSDDRFLDKLNSRHSKKTERFSMAFRTPNTFNVEHYAGQVTYDVRGFLEKNKDTIEKDLLTLVHASTDQFIQHLFESVGADSKSRKQSTAFQFRTQLGSLMKELQATTPHYVRCIKPNSVFKPRIWSGRDSLLQLRYSGVFEAVRIRQTGFPFRYSHAEFIRRYGVFNSWARKSSEAATCKDILESVRGDFSEVQIGRTRVLYRAKMHRALEVRLSIILHRMATKAQAAFRGFRARKLFAQMKKVDAAMRAAMATLDVDTLRAAISEARAMWFQLGVTDEAERLCARLEEERGLNAAMERLRTAGDPEGNYEEIFRVISRAEELGVVNPDIAVLRESIRSIHERKQAVKDLEEGAREFDKKRLEAGLEAVSRLGISCAGAVATAQRVLDLILSEESLVSRCSAALYSAQDDLQGLQEALSEVSAFQIRTEAGKLLRSKLSATVGIRVAIRDQDWDGLRSAVDAALALGLAGMPDVVAAEEGLALRARMAEVGSALVAEVPRKVLPALLAVLAQARELEMGSSLYSSWRDEVAGAEAQAAAHAALLEDLRTQLKPLERTVTPARAVLELKTQIGVADEFGLVAQDDLALVEAARTLLAVREGVSGKEWRKLENAVASAARQPSIADHPEVAAGKEGLALRAKMLGVAGQLSTQMSARAMQGLAQALEDAEALDMKTSYWSTWEDVVVAGEVQLAQHKRIVKNLKACTGPGTQLQIDSLEAALADARAFGLRQPADTALVSLGTLLLELRRALAARDWAVLGQCVARAASSGISAPEVAQVKAGLELREQMHEVASRLSVAKAKHDSEALRDAMGTAVRLEMEDSMWSTWSELVVACENQLRRHLELLRALRATLAPGTSKLIDQLQSVLNNVAAFGFKTRDDCVLEEQGRITLSLRKAIAARAWDDIAGALASAAAAGYTSTEVSAANSGLELRAKMEVVATKLSKAAAAHDAKAMAADGYVILVDVVRTAGKVERQLVTHRAVVASLKETTAPGTSKLVEPLQDAIEAATEYGLWTDLDADLLRGAEITLQARIGFASRDWEAVRKATQAAFVAGHETSELRELAEGLKLRAKMSGVAEALRRAMEAHDAVALDAALLDASGLRMESSAWSTWQELMEKARAQRTQHADLLSDLRHWLSAGKERAIEPLADALAAGVQYGFCVAEDVQVLNEAKLVLQIRKGFDAKDYTSVRSQVRRATQLGLASSREIAAAAQVLEARSQMEATARKLKAAAAAHDAPALRAALVEARGCEMGTSPHSSWVSEVVEAKELLSKHRSLLVRLRVAAAPKSRNLIGPLAAALQEAIDFGLWTPADAGVQQNASIVLRARQALDAQSWQGLKAALDSALVAQLDNEEIRWYREGLALRHKMSAVAESLERAVRSRDVDALVAGVEEATTREVDMISSPWSSWSPLVDSAAELAEEGKSLRTRLRSSLEPPAEVGDASAAEAAHLALLDAADEYGFTLGDDLELVRQSRLYHQVRVALRSSDWSRLEATLRSALSFGMESPELAAAAEAVHLARQRAEMAALLKSAMQDVYNYERNVLGMALEQAEPLRLHESEYALLEQEAKKLAAQIETVRGSLESGTANVDAAELSVALELAADIGYETVQVASARVLLHEIQSIVDGASVALSTRDVKVLQQLLRRAKMINLRAPPIPEIEMKLPLFVYSEGDKQVKDFERLRDAESFASKKWFGRSSAAQSMLMWSGSPLPNSLTQLDSAGEVKIALQAFTNLLAYMGDRKSGGVFSSKKAGGEKPMRFLVELGRGNSGSPLADELYVQLVKQLSENPHVESEAFGWRLMEAYVQTFLPSAAFFVYLEWFLINQPVVDGRPGAAQYVAWLRGTRAEGAAGAASASSA</sequence>
<dbReference type="Proteomes" id="UP000054408">
    <property type="component" value="Unassembled WGS sequence"/>
</dbReference>
<evidence type="ECO:0000259" key="11">
    <source>
        <dbReference type="PROSITE" id="PS51456"/>
    </source>
</evidence>
<evidence type="ECO:0000256" key="5">
    <source>
        <dbReference type="ARBA" id="ARBA00023175"/>
    </source>
</evidence>
<dbReference type="STRING" id="461836.A0A0L0DPS6"/>
<gene>
    <name evidence="13" type="ORF">AMSG_08940</name>
</gene>
<evidence type="ECO:0000256" key="6">
    <source>
        <dbReference type="ARBA" id="ARBA00023203"/>
    </source>
</evidence>
<dbReference type="CDD" id="cd00201">
    <property type="entry name" value="WW"/>
    <property type="match status" value="1"/>
</dbReference>